<organism evidence="1 2">
    <name type="scientific">Pluteus cervinus</name>
    <dbReference type="NCBI Taxonomy" id="181527"/>
    <lineage>
        <taxon>Eukaryota</taxon>
        <taxon>Fungi</taxon>
        <taxon>Dikarya</taxon>
        <taxon>Basidiomycota</taxon>
        <taxon>Agaricomycotina</taxon>
        <taxon>Agaricomycetes</taxon>
        <taxon>Agaricomycetidae</taxon>
        <taxon>Agaricales</taxon>
        <taxon>Pluteineae</taxon>
        <taxon>Pluteaceae</taxon>
        <taxon>Pluteus</taxon>
    </lineage>
</organism>
<name>A0ACD3B609_9AGAR</name>
<protein>
    <submittedName>
        <fullName evidence="1">Uncharacterized protein</fullName>
    </submittedName>
</protein>
<accession>A0ACD3B609</accession>
<evidence type="ECO:0000313" key="1">
    <source>
        <dbReference type="EMBL" id="TFK73081.1"/>
    </source>
</evidence>
<sequence>MSILQHFSSFYGASKGQKLDPKSSTVNQISLSDLPAEILECIYSELDAPTLYVLSQLSRHLHHTALPRYFLEMGFASQISEGSLELFEYPRQMLLALQGALYLNNLEHYSIRLLEHSDIQGFYSDLRIIQRIIRNNTKCSSLELELLHLDRLIATSGTPTPYFRSNKPELPVFTENSLTGKRTRWNQKVRIDQWRDTFLGTLEEAVRKGCKELHLSRGALVVDAYCNDKGKWIEDLEGLEGTPEQPQNALEQDDPKNPVSRLLDALIRRRELPTIFQLPSRPVIAIPNNQLWSVNLCGSLLLHPPLRAWTVHLFNTSPSLTSLSLDNQAILPELWTDILPTIRIPSLSHLVLQDVNIPYPALSLFLARHADRLKRMTMRLADYHFHLPRHRIRKSVEPHEIDKEWKGTEGEFTASMPVLEEVSMSSAYLIWFFNQPRIISIEVSMSTQPYKPPVESSTSSSLASRFPRLREIGVITDPYKAGQRPLSSTYVDLSTISLLAVVAFITSFSTHNIPSPLETLILRTSNVSQFRQFIWKHMGDPGFHAPLFGMVIRQMKGVKTVKFGAMYEASFVRGIDRETELAQEKSRLFSLYGRTEDQAQRDRQNEWLVDSFEPFSKKFPDVKVVEVIEQKDRVDLERLVMKCGGTVTHGLRWVKEVR</sequence>
<evidence type="ECO:0000313" key="2">
    <source>
        <dbReference type="Proteomes" id="UP000308600"/>
    </source>
</evidence>
<reference evidence="1 2" key="1">
    <citation type="journal article" date="2019" name="Nat. Ecol. Evol.">
        <title>Megaphylogeny resolves global patterns of mushroom evolution.</title>
        <authorList>
            <person name="Varga T."/>
            <person name="Krizsan K."/>
            <person name="Foldi C."/>
            <person name="Dima B."/>
            <person name="Sanchez-Garcia M."/>
            <person name="Sanchez-Ramirez S."/>
            <person name="Szollosi G.J."/>
            <person name="Szarkandi J.G."/>
            <person name="Papp V."/>
            <person name="Albert L."/>
            <person name="Andreopoulos W."/>
            <person name="Angelini C."/>
            <person name="Antonin V."/>
            <person name="Barry K.W."/>
            <person name="Bougher N.L."/>
            <person name="Buchanan P."/>
            <person name="Buyck B."/>
            <person name="Bense V."/>
            <person name="Catcheside P."/>
            <person name="Chovatia M."/>
            <person name="Cooper J."/>
            <person name="Damon W."/>
            <person name="Desjardin D."/>
            <person name="Finy P."/>
            <person name="Geml J."/>
            <person name="Haridas S."/>
            <person name="Hughes K."/>
            <person name="Justo A."/>
            <person name="Karasinski D."/>
            <person name="Kautmanova I."/>
            <person name="Kiss B."/>
            <person name="Kocsube S."/>
            <person name="Kotiranta H."/>
            <person name="LaButti K.M."/>
            <person name="Lechner B.E."/>
            <person name="Liimatainen K."/>
            <person name="Lipzen A."/>
            <person name="Lukacs Z."/>
            <person name="Mihaltcheva S."/>
            <person name="Morgado L.N."/>
            <person name="Niskanen T."/>
            <person name="Noordeloos M.E."/>
            <person name="Ohm R.A."/>
            <person name="Ortiz-Santana B."/>
            <person name="Ovrebo C."/>
            <person name="Racz N."/>
            <person name="Riley R."/>
            <person name="Savchenko A."/>
            <person name="Shiryaev A."/>
            <person name="Soop K."/>
            <person name="Spirin V."/>
            <person name="Szebenyi C."/>
            <person name="Tomsovsky M."/>
            <person name="Tulloss R.E."/>
            <person name="Uehling J."/>
            <person name="Grigoriev I.V."/>
            <person name="Vagvolgyi C."/>
            <person name="Papp T."/>
            <person name="Martin F.M."/>
            <person name="Miettinen O."/>
            <person name="Hibbett D.S."/>
            <person name="Nagy L.G."/>
        </authorList>
    </citation>
    <scope>NUCLEOTIDE SEQUENCE [LARGE SCALE GENOMIC DNA]</scope>
    <source>
        <strain evidence="1 2">NL-1719</strain>
    </source>
</reference>
<gene>
    <name evidence="1" type="ORF">BDN72DRAFT_956865</name>
</gene>
<dbReference type="EMBL" id="ML208279">
    <property type="protein sequence ID" value="TFK73081.1"/>
    <property type="molecule type" value="Genomic_DNA"/>
</dbReference>
<keyword evidence="2" id="KW-1185">Reference proteome</keyword>
<proteinExistence type="predicted"/>
<dbReference type="Proteomes" id="UP000308600">
    <property type="component" value="Unassembled WGS sequence"/>
</dbReference>